<name>A0A561E6R1_9MICO</name>
<dbReference type="AlphaFoldDB" id="A0A561E6R1"/>
<sequence length="232" mass="25227">MNASRATMDDLDWIVDLLADRRAPLVKYAPVFWHPAPDARSTHRSFIEYVITDGGARAYRTDHAVLIATRRAGGWLVDDAHVTDQQWCETSDAHQLWEAFTDDCEGSAVRFVCPVHERERAEFASTVGLSLQESWWLTELSNSGGQAGLQVDLPGAVAMTVGAPPVYAPPGPILFLPKPSDATTAVPAALAKSAELGCAVVVVNQRADEPQLGRDLESAGLRRHCDYFTGTV</sequence>
<dbReference type="RefSeq" id="WP_145224466.1">
    <property type="nucleotide sequence ID" value="NZ_VIVQ01000001.1"/>
</dbReference>
<dbReference type="OrthoDB" id="3780630at2"/>
<accession>A0A561E6R1</accession>
<dbReference type="EMBL" id="VIVQ01000001">
    <property type="protein sequence ID" value="TWE11303.1"/>
    <property type="molecule type" value="Genomic_DNA"/>
</dbReference>
<evidence type="ECO:0000313" key="2">
    <source>
        <dbReference type="Proteomes" id="UP000318297"/>
    </source>
</evidence>
<protein>
    <submittedName>
        <fullName evidence="1">Uncharacterized protein</fullName>
    </submittedName>
</protein>
<comment type="caution">
    <text evidence="1">The sequence shown here is derived from an EMBL/GenBank/DDBJ whole genome shotgun (WGS) entry which is preliminary data.</text>
</comment>
<gene>
    <name evidence="1" type="ORF">BKA23_0065</name>
</gene>
<dbReference type="Proteomes" id="UP000318297">
    <property type="component" value="Unassembled WGS sequence"/>
</dbReference>
<evidence type="ECO:0000313" key="1">
    <source>
        <dbReference type="EMBL" id="TWE11303.1"/>
    </source>
</evidence>
<organism evidence="1 2">
    <name type="scientific">Rudaeicoccus suwonensis</name>
    <dbReference type="NCBI Taxonomy" id="657409"/>
    <lineage>
        <taxon>Bacteria</taxon>
        <taxon>Bacillati</taxon>
        <taxon>Actinomycetota</taxon>
        <taxon>Actinomycetes</taxon>
        <taxon>Micrococcales</taxon>
        <taxon>Dermacoccaceae</taxon>
        <taxon>Rudaeicoccus</taxon>
    </lineage>
</organism>
<reference evidence="1 2" key="1">
    <citation type="submission" date="2019-06" db="EMBL/GenBank/DDBJ databases">
        <title>Sequencing the genomes of 1000 actinobacteria strains.</title>
        <authorList>
            <person name="Klenk H.-P."/>
        </authorList>
    </citation>
    <scope>NUCLEOTIDE SEQUENCE [LARGE SCALE GENOMIC DNA]</scope>
    <source>
        <strain evidence="1 2">DSM 19560</strain>
    </source>
</reference>
<keyword evidence="2" id="KW-1185">Reference proteome</keyword>
<proteinExistence type="predicted"/>